<accession>A0A317D062</accession>
<protein>
    <recommendedName>
        <fullName evidence="4">Glycogen debranching protein</fullName>
    </recommendedName>
</protein>
<dbReference type="Proteomes" id="UP000246050">
    <property type="component" value="Unassembled WGS sequence"/>
</dbReference>
<keyword evidence="1" id="KW-0732">Signal</keyword>
<feature type="chain" id="PRO_5016356989" description="Glycogen debranching protein" evidence="1">
    <location>
        <begin position="23"/>
        <end position="681"/>
    </location>
</feature>
<evidence type="ECO:0000313" key="2">
    <source>
        <dbReference type="EMBL" id="PWR07997.1"/>
    </source>
</evidence>
<evidence type="ECO:0008006" key="4">
    <source>
        <dbReference type="Google" id="ProtNLM"/>
    </source>
</evidence>
<evidence type="ECO:0000256" key="1">
    <source>
        <dbReference type="SAM" id="SignalP"/>
    </source>
</evidence>
<sequence>MSAICALLLVGALLPALNPAAAAESAAHGLTNLDHLDFLYDTVKPPSQEGHTTYRLAEEPEFGVVWVYAQHNSDGGYTRAGGGSYDADSDTWGQGAYYPGDATRAAVAYLRHWRIREDQHSLDRAYQLLRGAAYMQEAGGANLGNFEQWMQPDGRINRQSVPFDGNSDRESYANARAIWAFGEAYDVFKDRDPGFARFLQDRLVLSFDSLDRQSLNRYGQYHIVDGLKWPSWFLGKYGVNSTADLMQGLVAYVHSTEDAEDASTRQVHDRAQHMLAQYGEALNEMSLGDAYQWPFGAMMNNAAYRAHWAGWGNMMAGSLAEAGALLGRRDWINTAVASVSTFTPHMMIQGGPDNQWSPAPVGRIQFGFSADDLVQSLYQVAVAADRPGIRALAGYAASWYFGNNYAGRAMYNPDNGVLFDGLTGDGYINTNSGAEVSHALMSMELLDQNPDLARRALTAKPMQRHTWRMVEAESGKLSGAATVSDPCPFLSGEGQCSGRSVTLDPGGRIDVTVELPANGEYLVLPVVNREQVPKGELGLGITADGAPLATVDLGGAGDRGVTSRPGYPDIVTAQAVTVRQNRLALSFTHEGASDHPIAFDAVLVQPLVEVQTVGDSTSAQALLRSFSRQFETREVSLPTDKLVIARAYDVSGRLVRTVVGRSGTVEAPVAPGGFTLVSSGA</sequence>
<dbReference type="EMBL" id="QGKS01000450">
    <property type="protein sequence ID" value="PWR07997.1"/>
    <property type="molecule type" value="Genomic_DNA"/>
</dbReference>
<name>A0A317D062_9ACTN</name>
<proteinExistence type="predicted"/>
<gene>
    <name evidence="2" type="ORF">DKT69_33510</name>
</gene>
<reference evidence="2 3" key="1">
    <citation type="submission" date="2018-05" db="EMBL/GenBank/DDBJ databases">
        <title>Micromonosporas from Atacama Desert.</title>
        <authorList>
            <person name="Carro L."/>
            <person name="Golinska P."/>
            <person name="Klenk H.-P."/>
            <person name="Goodfellow M."/>
        </authorList>
    </citation>
    <scope>NUCLEOTIDE SEQUENCE [LARGE SCALE GENOMIC DNA]</scope>
    <source>
        <strain evidence="2 3">4G51</strain>
    </source>
</reference>
<dbReference type="AlphaFoldDB" id="A0A317D062"/>
<dbReference type="OrthoDB" id="7540161at2"/>
<feature type="signal peptide" evidence="1">
    <location>
        <begin position="1"/>
        <end position="22"/>
    </location>
</feature>
<comment type="caution">
    <text evidence="2">The sequence shown here is derived from an EMBL/GenBank/DDBJ whole genome shotgun (WGS) entry which is preliminary data.</text>
</comment>
<dbReference type="RefSeq" id="WP_109805423.1">
    <property type="nucleotide sequence ID" value="NZ_QGKS01000450.1"/>
</dbReference>
<organism evidence="2 3">
    <name type="scientific">Micromonospora sicca</name>
    <dbReference type="NCBI Taxonomy" id="2202420"/>
    <lineage>
        <taxon>Bacteria</taxon>
        <taxon>Bacillati</taxon>
        <taxon>Actinomycetota</taxon>
        <taxon>Actinomycetes</taxon>
        <taxon>Micromonosporales</taxon>
        <taxon>Micromonosporaceae</taxon>
        <taxon>Micromonospora</taxon>
    </lineage>
</organism>
<evidence type="ECO:0000313" key="3">
    <source>
        <dbReference type="Proteomes" id="UP000246050"/>
    </source>
</evidence>